<keyword evidence="1 10" id="KW-0963">Cytoplasm</keyword>
<keyword evidence="5 10" id="KW-0067">ATP-binding</keyword>
<comment type="pathway">
    <text evidence="10 11">Cell wall biogenesis; peptidoglycan biosynthesis.</text>
</comment>
<dbReference type="SUPFAM" id="SSF53623">
    <property type="entry name" value="MurD-like peptide ligases, catalytic domain"/>
    <property type="match status" value="1"/>
</dbReference>
<dbReference type="Pfam" id="PF08245">
    <property type="entry name" value="Mur_ligase_M"/>
    <property type="match status" value="1"/>
</dbReference>
<evidence type="ECO:0000256" key="11">
    <source>
        <dbReference type="RuleBase" id="RU004136"/>
    </source>
</evidence>
<keyword evidence="3 10" id="KW-0132">Cell division</keyword>
<dbReference type="GO" id="GO:0008766">
    <property type="term" value="F:UDP-N-acetylmuramoylalanyl-D-glutamyl-2,6-diaminopimelate-D-alanyl-D-alanine ligase activity"/>
    <property type="evidence" value="ECO:0007669"/>
    <property type="project" value="RHEA"/>
</dbReference>
<name>A0A510K946_9FUSO</name>
<dbReference type="UniPathway" id="UPA00219"/>
<dbReference type="Gene3D" id="3.40.1190.10">
    <property type="entry name" value="Mur-like, catalytic domain"/>
    <property type="match status" value="1"/>
</dbReference>
<evidence type="ECO:0000256" key="2">
    <source>
        <dbReference type="ARBA" id="ARBA00022598"/>
    </source>
</evidence>
<evidence type="ECO:0000256" key="9">
    <source>
        <dbReference type="ARBA" id="ARBA00023316"/>
    </source>
</evidence>
<protein>
    <recommendedName>
        <fullName evidence="10 11">UDP-N-acetylmuramoyl-tripeptide--D-alanyl-D-alanine ligase</fullName>
        <ecNumber evidence="10 11">6.3.2.10</ecNumber>
    </recommendedName>
    <alternativeName>
        <fullName evidence="10">D-alanyl-D-alanine-adding enzyme</fullName>
    </alternativeName>
</protein>
<dbReference type="EC" id="6.3.2.10" evidence="10 11"/>
<comment type="subcellular location">
    <subcellularLocation>
        <location evidence="10 11">Cytoplasm</location>
    </subcellularLocation>
</comment>
<dbReference type="NCBIfam" id="TIGR01143">
    <property type="entry name" value="murF"/>
    <property type="match status" value="1"/>
</dbReference>
<dbReference type="Proteomes" id="UP000422644">
    <property type="component" value="Chromosome"/>
</dbReference>
<dbReference type="InterPro" id="IPR036615">
    <property type="entry name" value="Mur_ligase_C_dom_sf"/>
</dbReference>
<proteinExistence type="inferred from homology"/>
<dbReference type="RefSeq" id="WP_026748168.1">
    <property type="nucleotide sequence ID" value="NZ_AP019831.1"/>
</dbReference>
<evidence type="ECO:0000259" key="12">
    <source>
        <dbReference type="Pfam" id="PF02875"/>
    </source>
</evidence>
<dbReference type="GO" id="GO:0051301">
    <property type="term" value="P:cell division"/>
    <property type="evidence" value="ECO:0007669"/>
    <property type="project" value="UniProtKB-KW"/>
</dbReference>
<organism evidence="14 15">
    <name type="scientific">Leptotrichia trevisanii</name>
    <dbReference type="NCBI Taxonomy" id="109328"/>
    <lineage>
        <taxon>Bacteria</taxon>
        <taxon>Fusobacteriati</taxon>
        <taxon>Fusobacteriota</taxon>
        <taxon>Fusobacteriia</taxon>
        <taxon>Fusobacteriales</taxon>
        <taxon>Leptotrichiaceae</taxon>
        <taxon>Leptotrichia</taxon>
    </lineage>
</organism>
<dbReference type="Gene3D" id="3.90.190.20">
    <property type="entry name" value="Mur ligase, C-terminal domain"/>
    <property type="match status" value="1"/>
</dbReference>
<feature type="binding site" evidence="10">
    <location>
        <begin position="104"/>
        <end position="110"/>
    </location>
    <ligand>
        <name>ATP</name>
        <dbReference type="ChEBI" id="CHEBI:30616"/>
    </ligand>
</feature>
<dbReference type="GO" id="GO:0005524">
    <property type="term" value="F:ATP binding"/>
    <property type="evidence" value="ECO:0007669"/>
    <property type="project" value="UniProtKB-UniRule"/>
</dbReference>
<dbReference type="GO" id="GO:0047480">
    <property type="term" value="F:UDP-N-acetylmuramoyl-tripeptide-D-alanyl-D-alanine ligase activity"/>
    <property type="evidence" value="ECO:0007669"/>
    <property type="project" value="UniProtKB-UniRule"/>
</dbReference>
<evidence type="ECO:0000256" key="8">
    <source>
        <dbReference type="ARBA" id="ARBA00023306"/>
    </source>
</evidence>
<accession>A0A510K946</accession>
<comment type="similarity">
    <text evidence="10">Belongs to the MurCDEF family. MurF subfamily.</text>
</comment>
<comment type="catalytic activity">
    <reaction evidence="10 11">
        <text>D-alanyl-D-alanine + UDP-N-acetyl-alpha-D-muramoyl-L-alanyl-gamma-D-glutamyl-meso-2,6-diaminopimelate + ATP = UDP-N-acetyl-alpha-D-muramoyl-L-alanyl-gamma-D-glutamyl-meso-2,6-diaminopimeloyl-D-alanyl-D-alanine + ADP + phosphate + H(+)</text>
        <dbReference type="Rhea" id="RHEA:28374"/>
        <dbReference type="ChEBI" id="CHEBI:15378"/>
        <dbReference type="ChEBI" id="CHEBI:30616"/>
        <dbReference type="ChEBI" id="CHEBI:43474"/>
        <dbReference type="ChEBI" id="CHEBI:57822"/>
        <dbReference type="ChEBI" id="CHEBI:61386"/>
        <dbReference type="ChEBI" id="CHEBI:83905"/>
        <dbReference type="ChEBI" id="CHEBI:456216"/>
        <dbReference type="EC" id="6.3.2.10"/>
    </reaction>
</comment>
<keyword evidence="9 10" id="KW-0961">Cell wall biogenesis/degradation</keyword>
<dbReference type="SUPFAM" id="SSF63418">
    <property type="entry name" value="MurE/MurF N-terminal domain"/>
    <property type="match status" value="1"/>
</dbReference>
<evidence type="ECO:0000313" key="14">
    <source>
        <dbReference type="EMBL" id="BBM46373.1"/>
    </source>
</evidence>
<comment type="function">
    <text evidence="10 11">Involved in cell wall formation. Catalyzes the final step in the synthesis of UDP-N-acetylmuramoyl-pentapeptide, the precursor of murein.</text>
</comment>
<keyword evidence="7 10" id="KW-0573">Peptidoglycan synthesis</keyword>
<evidence type="ECO:0000256" key="6">
    <source>
        <dbReference type="ARBA" id="ARBA00022960"/>
    </source>
</evidence>
<dbReference type="GO" id="GO:0009252">
    <property type="term" value="P:peptidoglycan biosynthetic process"/>
    <property type="evidence" value="ECO:0007669"/>
    <property type="project" value="UniProtKB-UniRule"/>
</dbReference>
<dbReference type="GO" id="GO:0008360">
    <property type="term" value="P:regulation of cell shape"/>
    <property type="evidence" value="ECO:0007669"/>
    <property type="project" value="UniProtKB-KW"/>
</dbReference>
<dbReference type="EMBL" id="AP019831">
    <property type="protein sequence ID" value="BBM46373.1"/>
    <property type="molecule type" value="Genomic_DNA"/>
</dbReference>
<sequence>MNKSEVFQSFFNKGKISDFEINKVSINSKELDENDVFVAIRGGNNFVNEALEKGALAVYDSEAVEIDEKYADRAFFVKDSVVFLQNFAREWRKNLDIKVIGITGSNGKTTVKDMIYHLLSQKYKGKKTEGNYNNHIGLPFTLLRAEKDDEFIILEMGMSGFGEIDLLGQIALPDINVITNIGESHLEFLKTKENVFLAKTEIIPYIKNTLVINGDDEYLKNVKAENIEVVRALNLGNNEFRDKTSDFYYGDVHFNESGTDFFLKYFGKTCQSTVERNYKTNVLGEHNVLNLVMAIAVAKQFGMEDKIIGEAVKNIGLTGMRFQIIENGDTTYINDAYNASPMSMEKSLETFSQIYNDRQKVVVLGDMLELGENELELHSNLFNTIKNTKFDKLYLFGERMKSLFEKIKENVDNGNLKNENLKNREFGHFDEKEEIKEKIGQISGEKVVLLKASRGMRLEEIIEK</sequence>
<dbReference type="InterPro" id="IPR005863">
    <property type="entry name" value="UDP-N-AcMur_synth"/>
</dbReference>
<dbReference type="InterPro" id="IPR004101">
    <property type="entry name" value="Mur_ligase_C"/>
</dbReference>
<dbReference type="InterPro" id="IPR013221">
    <property type="entry name" value="Mur_ligase_cen"/>
</dbReference>
<evidence type="ECO:0000256" key="3">
    <source>
        <dbReference type="ARBA" id="ARBA00022618"/>
    </source>
</evidence>
<dbReference type="InterPro" id="IPR035911">
    <property type="entry name" value="MurE/MurF_N"/>
</dbReference>
<keyword evidence="6 10" id="KW-0133">Cell shape</keyword>
<feature type="domain" description="Mur ligase C-terminal" evidence="12">
    <location>
        <begin position="320"/>
        <end position="454"/>
    </location>
</feature>
<feature type="domain" description="Mur ligase central" evidence="13">
    <location>
        <begin position="102"/>
        <end position="298"/>
    </location>
</feature>
<gene>
    <name evidence="10" type="primary">murF</name>
    <name evidence="14" type="ORF">JMUB3870_2518</name>
</gene>
<dbReference type="InterPro" id="IPR051046">
    <property type="entry name" value="MurCDEF_CellWall_CoF430Synth"/>
</dbReference>
<keyword evidence="2 10" id="KW-0436">Ligase</keyword>
<evidence type="ECO:0000256" key="5">
    <source>
        <dbReference type="ARBA" id="ARBA00022840"/>
    </source>
</evidence>
<dbReference type="InterPro" id="IPR036565">
    <property type="entry name" value="Mur-like_cat_sf"/>
</dbReference>
<keyword evidence="8 10" id="KW-0131">Cell cycle</keyword>
<evidence type="ECO:0000256" key="4">
    <source>
        <dbReference type="ARBA" id="ARBA00022741"/>
    </source>
</evidence>
<evidence type="ECO:0000256" key="7">
    <source>
        <dbReference type="ARBA" id="ARBA00022984"/>
    </source>
</evidence>
<dbReference type="Pfam" id="PF02875">
    <property type="entry name" value="Mur_ligase_C"/>
    <property type="match status" value="1"/>
</dbReference>
<dbReference type="HAMAP" id="MF_02019">
    <property type="entry name" value="MurF"/>
    <property type="match status" value="1"/>
</dbReference>
<dbReference type="Gene3D" id="3.40.1390.10">
    <property type="entry name" value="MurE/MurF, N-terminal domain"/>
    <property type="match status" value="1"/>
</dbReference>
<dbReference type="PANTHER" id="PTHR43024:SF1">
    <property type="entry name" value="UDP-N-ACETYLMURAMOYL-TRIPEPTIDE--D-ALANYL-D-ALANINE LIGASE"/>
    <property type="match status" value="1"/>
</dbReference>
<dbReference type="PANTHER" id="PTHR43024">
    <property type="entry name" value="UDP-N-ACETYLMURAMOYL-TRIPEPTIDE--D-ALANYL-D-ALANINE LIGASE"/>
    <property type="match status" value="1"/>
</dbReference>
<dbReference type="AlphaFoldDB" id="A0A510K946"/>
<evidence type="ECO:0000259" key="13">
    <source>
        <dbReference type="Pfam" id="PF08245"/>
    </source>
</evidence>
<keyword evidence="15" id="KW-1185">Reference proteome</keyword>
<dbReference type="OrthoDB" id="9801978at2"/>
<evidence type="ECO:0000313" key="15">
    <source>
        <dbReference type="Proteomes" id="UP000422644"/>
    </source>
</evidence>
<keyword evidence="4 10" id="KW-0547">Nucleotide-binding</keyword>
<evidence type="ECO:0000256" key="1">
    <source>
        <dbReference type="ARBA" id="ARBA00022490"/>
    </source>
</evidence>
<dbReference type="GO" id="GO:0005737">
    <property type="term" value="C:cytoplasm"/>
    <property type="evidence" value="ECO:0007669"/>
    <property type="project" value="UniProtKB-SubCell"/>
</dbReference>
<reference evidence="14 15" key="1">
    <citation type="submission" date="2019-07" db="EMBL/GenBank/DDBJ databases">
        <title>Complete Genome Sequence of Leptotrichia trevisanii Strain JMUB3870.</title>
        <authorList>
            <person name="Watanabe S."/>
            <person name="Cui L."/>
        </authorList>
    </citation>
    <scope>NUCLEOTIDE SEQUENCE [LARGE SCALE GENOMIC DNA]</scope>
    <source>
        <strain evidence="14 15">JMUB3870</strain>
    </source>
</reference>
<evidence type="ECO:0000256" key="10">
    <source>
        <dbReference type="HAMAP-Rule" id="MF_02019"/>
    </source>
</evidence>
<dbReference type="GO" id="GO:0071555">
    <property type="term" value="P:cell wall organization"/>
    <property type="evidence" value="ECO:0007669"/>
    <property type="project" value="UniProtKB-KW"/>
</dbReference>
<dbReference type="SUPFAM" id="SSF53244">
    <property type="entry name" value="MurD-like peptide ligases, peptide-binding domain"/>
    <property type="match status" value="1"/>
</dbReference>